<dbReference type="Pfam" id="PF01713">
    <property type="entry name" value="Smr"/>
    <property type="match status" value="1"/>
</dbReference>
<dbReference type="Proteomes" id="UP000553963">
    <property type="component" value="Unassembled WGS sequence"/>
</dbReference>
<sequence>MTRRRRGLSGEERALWESVARTVAPLRPEDAPAEPPPPEPVVVAASEPAPLSTPTDKGPARPSAKAPHPPLHPIERRTITRLVRGVIEIDARIDLHGMNQLAAHERLHRFLRDQQAAGARVVLVITGKGRPGGNPDDFIEERGVLRRRVPHWLSEPGLRSVVVGFEEAHRAHGGGGALYVRIRKSGRGGDTRGRA</sequence>
<feature type="compositionally biased region" description="Low complexity" evidence="1">
    <location>
        <begin position="41"/>
        <end position="50"/>
    </location>
</feature>
<keyword evidence="3" id="KW-0255">Endonuclease</keyword>
<dbReference type="AlphaFoldDB" id="A0A840ARM2"/>
<accession>A0A840ARM2</accession>
<evidence type="ECO:0000256" key="1">
    <source>
        <dbReference type="SAM" id="MobiDB-lite"/>
    </source>
</evidence>
<gene>
    <name evidence="3" type="ORF">GGR25_002076</name>
</gene>
<dbReference type="RefSeq" id="WP_183398712.1">
    <property type="nucleotide sequence ID" value="NZ_JACIDS010000003.1"/>
</dbReference>
<dbReference type="Gene3D" id="3.30.1370.110">
    <property type="match status" value="1"/>
</dbReference>
<reference evidence="3 4" key="1">
    <citation type="submission" date="2020-08" db="EMBL/GenBank/DDBJ databases">
        <title>Genomic Encyclopedia of Type Strains, Phase IV (KMG-IV): sequencing the most valuable type-strain genomes for metagenomic binning, comparative biology and taxonomic classification.</title>
        <authorList>
            <person name="Goeker M."/>
        </authorList>
    </citation>
    <scope>NUCLEOTIDE SEQUENCE [LARGE SCALE GENOMIC DNA]</scope>
    <source>
        <strain evidence="3 4">DSM 25966</strain>
    </source>
</reference>
<protein>
    <submittedName>
        <fullName evidence="3">DNA-nicking Smr family endonuclease</fullName>
    </submittedName>
</protein>
<dbReference type="SUPFAM" id="SSF160443">
    <property type="entry name" value="SMR domain-like"/>
    <property type="match status" value="1"/>
</dbReference>
<evidence type="ECO:0000259" key="2">
    <source>
        <dbReference type="PROSITE" id="PS50828"/>
    </source>
</evidence>
<comment type="caution">
    <text evidence="3">The sequence shown here is derived from an EMBL/GenBank/DDBJ whole genome shotgun (WGS) entry which is preliminary data.</text>
</comment>
<dbReference type="PANTHER" id="PTHR35562">
    <property type="entry name" value="DNA ENDONUCLEASE SMRA-RELATED"/>
    <property type="match status" value="1"/>
</dbReference>
<dbReference type="PANTHER" id="PTHR35562:SF2">
    <property type="entry name" value="DNA ENDONUCLEASE SMRA-RELATED"/>
    <property type="match status" value="1"/>
</dbReference>
<keyword evidence="4" id="KW-1185">Reference proteome</keyword>
<evidence type="ECO:0000313" key="4">
    <source>
        <dbReference type="Proteomes" id="UP000553963"/>
    </source>
</evidence>
<dbReference type="InterPro" id="IPR036063">
    <property type="entry name" value="Smr_dom_sf"/>
</dbReference>
<proteinExistence type="predicted"/>
<feature type="domain" description="Smr" evidence="2">
    <location>
        <begin position="93"/>
        <end position="183"/>
    </location>
</feature>
<dbReference type="InterPro" id="IPR002625">
    <property type="entry name" value="Smr_dom"/>
</dbReference>
<keyword evidence="3" id="KW-0540">Nuclease</keyword>
<organism evidence="3 4">
    <name type="scientific">Kaistia hirudinis</name>
    <dbReference type="NCBI Taxonomy" id="1293440"/>
    <lineage>
        <taxon>Bacteria</taxon>
        <taxon>Pseudomonadati</taxon>
        <taxon>Pseudomonadota</taxon>
        <taxon>Alphaproteobacteria</taxon>
        <taxon>Hyphomicrobiales</taxon>
        <taxon>Kaistiaceae</taxon>
        <taxon>Kaistia</taxon>
    </lineage>
</organism>
<dbReference type="EMBL" id="JACIDS010000003">
    <property type="protein sequence ID" value="MBB3931026.1"/>
    <property type="molecule type" value="Genomic_DNA"/>
</dbReference>
<dbReference type="GO" id="GO:0004519">
    <property type="term" value="F:endonuclease activity"/>
    <property type="evidence" value="ECO:0007669"/>
    <property type="project" value="UniProtKB-KW"/>
</dbReference>
<evidence type="ECO:0000313" key="3">
    <source>
        <dbReference type="EMBL" id="MBB3931026.1"/>
    </source>
</evidence>
<name>A0A840ARM2_9HYPH</name>
<keyword evidence="3" id="KW-0378">Hydrolase</keyword>
<feature type="region of interest" description="Disordered" evidence="1">
    <location>
        <begin position="1"/>
        <end position="72"/>
    </location>
</feature>
<dbReference type="PROSITE" id="PS50828">
    <property type="entry name" value="SMR"/>
    <property type="match status" value="1"/>
</dbReference>